<dbReference type="GO" id="GO:0009245">
    <property type="term" value="P:lipid A biosynthetic process"/>
    <property type="evidence" value="ECO:0007669"/>
    <property type="project" value="UniProtKB-UniRule"/>
</dbReference>
<evidence type="ECO:0000313" key="12">
    <source>
        <dbReference type="EMBL" id="KDN24816.1"/>
    </source>
</evidence>
<proteinExistence type="inferred from homology"/>
<comment type="catalytic activity">
    <reaction evidence="10">
        <text>a lipid X + a UDP-2-N,3-O-bis[(3R)-3-hydroxyacyl]-alpha-D-glucosamine = a lipid A disaccharide + UDP + H(+)</text>
        <dbReference type="Rhea" id="RHEA:67828"/>
        <dbReference type="ChEBI" id="CHEBI:15378"/>
        <dbReference type="ChEBI" id="CHEBI:58223"/>
        <dbReference type="ChEBI" id="CHEBI:137748"/>
        <dbReference type="ChEBI" id="CHEBI:176338"/>
        <dbReference type="ChEBI" id="CHEBI:176343"/>
        <dbReference type="EC" id="2.4.1.182"/>
    </reaction>
</comment>
<dbReference type="SUPFAM" id="SSF53756">
    <property type="entry name" value="UDP-Glycosyltransferase/glycogen phosphorylase"/>
    <property type="match status" value="1"/>
</dbReference>
<dbReference type="AlphaFoldDB" id="A0A066UBN3"/>
<evidence type="ECO:0000256" key="6">
    <source>
        <dbReference type="ARBA" id="ARBA00022556"/>
    </source>
</evidence>
<organism evidence="12 13">
    <name type="scientific">Moraxella bovoculi 237</name>
    <dbReference type="NCBI Taxonomy" id="743974"/>
    <lineage>
        <taxon>Bacteria</taxon>
        <taxon>Pseudomonadati</taxon>
        <taxon>Pseudomonadota</taxon>
        <taxon>Gammaproteobacteria</taxon>
        <taxon>Moraxellales</taxon>
        <taxon>Moraxellaceae</taxon>
        <taxon>Moraxella</taxon>
    </lineage>
</organism>
<dbReference type="EC" id="2.4.1.182" evidence="3 11"/>
<keyword evidence="9" id="KW-0443">Lipid metabolism</keyword>
<protein>
    <recommendedName>
        <fullName evidence="4 11">Lipid-A-disaccharide synthase</fullName>
        <ecNumber evidence="3 11">2.4.1.182</ecNumber>
    </recommendedName>
</protein>
<evidence type="ECO:0000256" key="7">
    <source>
        <dbReference type="ARBA" id="ARBA00022676"/>
    </source>
</evidence>
<dbReference type="Proteomes" id="UP000035860">
    <property type="component" value="Unassembled WGS sequence"/>
</dbReference>
<comment type="similarity">
    <text evidence="2">Belongs to the LpxB family.</text>
</comment>
<dbReference type="RefSeq" id="WP_036366438.1">
    <property type="nucleotide sequence ID" value="NZ_AOMT01000026.1"/>
</dbReference>
<evidence type="ECO:0000313" key="13">
    <source>
        <dbReference type="Proteomes" id="UP000035860"/>
    </source>
</evidence>
<name>A0A066UBN3_9GAMM</name>
<evidence type="ECO:0000256" key="8">
    <source>
        <dbReference type="ARBA" id="ARBA00022679"/>
    </source>
</evidence>
<dbReference type="GO" id="GO:0016020">
    <property type="term" value="C:membrane"/>
    <property type="evidence" value="ECO:0007669"/>
    <property type="project" value="GOC"/>
</dbReference>
<evidence type="ECO:0000256" key="2">
    <source>
        <dbReference type="ARBA" id="ARBA00007868"/>
    </source>
</evidence>
<evidence type="ECO:0000256" key="1">
    <source>
        <dbReference type="ARBA" id="ARBA00002056"/>
    </source>
</evidence>
<dbReference type="EMBL" id="AOMT01000026">
    <property type="protein sequence ID" value="KDN24816.1"/>
    <property type="molecule type" value="Genomic_DNA"/>
</dbReference>
<evidence type="ECO:0000256" key="11">
    <source>
        <dbReference type="NCBIfam" id="TIGR00215"/>
    </source>
</evidence>
<keyword evidence="5" id="KW-0444">Lipid biosynthesis</keyword>
<reference evidence="12 13" key="1">
    <citation type="journal article" date="2014" name="Genome Announc.">
        <title>Draft Genome Sequence of Moraxella bovoculi Strain 237T (ATCC BAA-1259T) Isolated from a Calf with Infectious Bovine Keratoconjunctivitis.</title>
        <authorList>
            <person name="Calcutt M.J."/>
            <person name="Foecking M.F."/>
            <person name="Martin N.T."/>
            <person name="Mhlanga-Mutangadura T."/>
            <person name="Reilly T.J."/>
        </authorList>
    </citation>
    <scope>NUCLEOTIDE SEQUENCE [LARGE SCALE GENOMIC DNA]</scope>
    <source>
        <strain evidence="12 13">237</strain>
    </source>
</reference>
<comment type="function">
    <text evidence="1">Condensation of UDP-2,3-diacylglucosamine and 2,3-diacylglucosamine-1-phosphate to form lipid A disaccharide, a precursor of lipid A, a phosphorylated glycolipid that anchors the lipopolysaccharide to the outer membrane of the cell.</text>
</comment>
<keyword evidence="8" id="KW-0808">Transferase</keyword>
<evidence type="ECO:0000256" key="5">
    <source>
        <dbReference type="ARBA" id="ARBA00022516"/>
    </source>
</evidence>
<dbReference type="eggNOG" id="COG0763">
    <property type="taxonomic scope" value="Bacteria"/>
</dbReference>
<dbReference type="GO" id="GO:0008915">
    <property type="term" value="F:lipid-A-disaccharide synthase activity"/>
    <property type="evidence" value="ECO:0007669"/>
    <property type="project" value="UniProtKB-UniRule"/>
</dbReference>
<evidence type="ECO:0000256" key="9">
    <source>
        <dbReference type="ARBA" id="ARBA00023098"/>
    </source>
</evidence>
<dbReference type="InterPro" id="IPR003835">
    <property type="entry name" value="Glyco_trans_19"/>
</dbReference>
<dbReference type="PANTHER" id="PTHR30372">
    <property type="entry name" value="LIPID-A-DISACCHARIDE SYNTHASE"/>
    <property type="match status" value="1"/>
</dbReference>
<evidence type="ECO:0000256" key="10">
    <source>
        <dbReference type="ARBA" id="ARBA00048975"/>
    </source>
</evidence>
<evidence type="ECO:0000256" key="3">
    <source>
        <dbReference type="ARBA" id="ARBA00012687"/>
    </source>
</evidence>
<keyword evidence="7" id="KW-0328">Glycosyltransferase</keyword>
<dbReference type="PANTHER" id="PTHR30372:SF4">
    <property type="entry name" value="LIPID-A-DISACCHARIDE SYNTHASE, MITOCHONDRIAL-RELATED"/>
    <property type="match status" value="1"/>
</dbReference>
<accession>A0A066UBN3</accession>
<keyword evidence="6" id="KW-0441">Lipid A biosynthesis</keyword>
<dbReference type="Pfam" id="PF02684">
    <property type="entry name" value="LpxB"/>
    <property type="match status" value="1"/>
</dbReference>
<sequence>MTDMLTIGIVAGEVSGDALGADFMHQMNAIHPNICWVGVGGQSMQKLGLHSIIDMKRLSVMGLAEVVKHLPDLLRARREILEEFDRQRIDIFVGIDAPDFNLRLGKVLKPKGVFCVQMVSPSVWAWRESRIHTIKAATNLVLCLFPFELDVYAKHNHPAVCVGHPLLDKLQADERALDETKAEFISHHRGSFPSLKKLNNQTILCMMAGSRVSEIHAILPLLIDSMDELADDRVGFVLPVVNAEHARLVELMLFERAPHLLPHAHVVYGEDTPISHDVMMASDVVVLASGTATLETLLLHRPMVVVYKLSNLTYTIAKHLVKIPYVSLPNILSYGQTGKPIVPELIQHDATAANIAREVKLILGDPNAQIIKLQQTTATLRKDSHHNAAEAVLTHYQHS</sequence>
<comment type="caution">
    <text evidence="12">The sequence shown here is derived from an EMBL/GenBank/DDBJ whole genome shotgun (WGS) entry which is preliminary data.</text>
</comment>
<keyword evidence="13" id="KW-1185">Reference proteome</keyword>
<gene>
    <name evidence="12" type="ORF">MBO_07633</name>
</gene>
<dbReference type="GO" id="GO:0005543">
    <property type="term" value="F:phospholipid binding"/>
    <property type="evidence" value="ECO:0007669"/>
    <property type="project" value="TreeGrafter"/>
</dbReference>
<dbReference type="OrthoDB" id="9801642at2"/>
<evidence type="ECO:0000256" key="4">
    <source>
        <dbReference type="ARBA" id="ARBA00020902"/>
    </source>
</evidence>
<dbReference type="NCBIfam" id="TIGR00215">
    <property type="entry name" value="lpxB"/>
    <property type="match status" value="1"/>
</dbReference>